<dbReference type="HOGENOM" id="CLU_2321087_0_0_1"/>
<proteinExistence type="predicted"/>
<keyword evidence="2" id="KW-1185">Reference proteome</keyword>
<reference evidence="2" key="2">
    <citation type="submission" date="2015-01" db="EMBL/GenBank/DDBJ databases">
        <title>Evolutionary Origins and Diversification of the Mycorrhizal Mutualists.</title>
        <authorList>
            <consortium name="DOE Joint Genome Institute"/>
            <consortium name="Mycorrhizal Genomics Consortium"/>
            <person name="Kohler A."/>
            <person name="Kuo A."/>
            <person name="Nagy L.G."/>
            <person name="Floudas D."/>
            <person name="Copeland A."/>
            <person name="Barry K.W."/>
            <person name="Cichocki N."/>
            <person name="Veneault-Fourrey C."/>
            <person name="LaButti K."/>
            <person name="Lindquist E.A."/>
            <person name="Lipzen A."/>
            <person name="Lundell T."/>
            <person name="Morin E."/>
            <person name="Murat C."/>
            <person name="Riley R."/>
            <person name="Ohm R."/>
            <person name="Sun H."/>
            <person name="Tunlid A."/>
            <person name="Henrissat B."/>
            <person name="Grigoriev I.V."/>
            <person name="Hibbett D.S."/>
            <person name="Martin F."/>
        </authorList>
    </citation>
    <scope>NUCLEOTIDE SEQUENCE [LARGE SCALE GENOMIC DNA]</scope>
    <source>
        <strain evidence="2">Ve08.2h10</strain>
    </source>
</reference>
<sequence>MYDSDGSSYRRNRKRMSIITNRYVDVDAGKSVPRRRFFKSVAKWDETYGRVRLAKEPALDPGLNGTRTGGLAALMAAGGRSKHLKDVANYEDWEDGASV</sequence>
<dbReference type="OrthoDB" id="2687436at2759"/>
<dbReference type="EMBL" id="KN825860">
    <property type="protein sequence ID" value="KIK81134.1"/>
    <property type="molecule type" value="Genomic_DNA"/>
</dbReference>
<dbReference type="STRING" id="930991.A0A0D0DHZ4"/>
<organism evidence="1 2">
    <name type="scientific">Paxillus rubicundulus Ve08.2h10</name>
    <dbReference type="NCBI Taxonomy" id="930991"/>
    <lineage>
        <taxon>Eukaryota</taxon>
        <taxon>Fungi</taxon>
        <taxon>Dikarya</taxon>
        <taxon>Basidiomycota</taxon>
        <taxon>Agaricomycotina</taxon>
        <taxon>Agaricomycetes</taxon>
        <taxon>Agaricomycetidae</taxon>
        <taxon>Boletales</taxon>
        <taxon>Paxilineae</taxon>
        <taxon>Paxillaceae</taxon>
        <taxon>Paxillus</taxon>
    </lineage>
</organism>
<gene>
    <name evidence="1" type="ORF">PAXRUDRAFT_156841</name>
</gene>
<evidence type="ECO:0000313" key="2">
    <source>
        <dbReference type="Proteomes" id="UP000054538"/>
    </source>
</evidence>
<dbReference type="AlphaFoldDB" id="A0A0D0DHZ4"/>
<reference evidence="1 2" key="1">
    <citation type="submission" date="2014-04" db="EMBL/GenBank/DDBJ databases">
        <authorList>
            <consortium name="DOE Joint Genome Institute"/>
            <person name="Kuo A."/>
            <person name="Kohler A."/>
            <person name="Jargeat P."/>
            <person name="Nagy L.G."/>
            <person name="Floudas D."/>
            <person name="Copeland A."/>
            <person name="Barry K.W."/>
            <person name="Cichocki N."/>
            <person name="Veneault-Fourrey C."/>
            <person name="LaButti K."/>
            <person name="Lindquist E.A."/>
            <person name="Lipzen A."/>
            <person name="Lundell T."/>
            <person name="Morin E."/>
            <person name="Murat C."/>
            <person name="Sun H."/>
            <person name="Tunlid A."/>
            <person name="Henrissat B."/>
            <person name="Grigoriev I.V."/>
            <person name="Hibbett D.S."/>
            <person name="Martin F."/>
            <person name="Nordberg H.P."/>
            <person name="Cantor M.N."/>
            <person name="Hua S.X."/>
        </authorList>
    </citation>
    <scope>NUCLEOTIDE SEQUENCE [LARGE SCALE GENOMIC DNA]</scope>
    <source>
        <strain evidence="1 2">Ve08.2h10</strain>
    </source>
</reference>
<accession>A0A0D0DHZ4</accession>
<protein>
    <submittedName>
        <fullName evidence="1">Uncharacterized protein</fullName>
    </submittedName>
</protein>
<name>A0A0D0DHZ4_9AGAM</name>
<dbReference type="InParanoid" id="A0A0D0DHZ4"/>
<dbReference type="Proteomes" id="UP000054538">
    <property type="component" value="Unassembled WGS sequence"/>
</dbReference>
<evidence type="ECO:0000313" key="1">
    <source>
        <dbReference type="EMBL" id="KIK81134.1"/>
    </source>
</evidence>